<proteinExistence type="predicted"/>
<evidence type="ECO:0000313" key="1">
    <source>
        <dbReference type="EMBL" id="MBX44284.1"/>
    </source>
</evidence>
<sequence>MPIYLTNQREKRKITIILQSCIKCESDDPIVTIETHCRQRASTLLQNETNIRLPPCTPNALPLIQSESLSNNFSDLSSISDFHLRSSECRQASVQPRVKQYFCG</sequence>
<reference evidence="1" key="1">
    <citation type="submission" date="2018-02" db="EMBL/GenBank/DDBJ databases">
        <title>Rhizophora mucronata_Transcriptome.</title>
        <authorList>
            <person name="Meera S.P."/>
            <person name="Sreeshan A."/>
            <person name="Augustine A."/>
        </authorList>
    </citation>
    <scope>NUCLEOTIDE SEQUENCE</scope>
    <source>
        <tissue evidence="1">Leaf</tissue>
    </source>
</reference>
<name>A0A2P2NPF2_RHIMU</name>
<dbReference type="EMBL" id="GGEC01063800">
    <property type="protein sequence ID" value="MBX44284.1"/>
    <property type="molecule type" value="Transcribed_RNA"/>
</dbReference>
<accession>A0A2P2NPF2</accession>
<protein>
    <submittedName>
        <fullName evidence="1">Uncharacterized protein</fullName>
    </submittedName>
</protein>
<dbReference type="AlphaFoldDB" id="A0A2P2NPF2"/>
<organism evidence="1">
    <name type="scientific">Rhizophora mucronata</name>
    <name type="common">Asiatic mangrove</name>
    <dbReference type="NCBI Taxonomy" id="61149"/>
    <lineage>
        <taxon>Eukaryota</taxon>
        <taxon>Viridiplantae</taxon>
        <taxon>Streptophyta</taxon>
        <taxon>Embryophyta</taxon>
        <taxon>Tracheophyta</taxon>
        <taxon>Spermatophyta</taxon>
        <taxon>Magnoliopsida</taxon>
        <taxon>eudicotyledons</taxon>
        <taxon>Gunneridae</taxon>
        <taxon>Pentapetalae</taxon>
        <taxon>rosids</taxon>
        <taxon>fabids</taxon>
        <taxon>Malpighiales</taxon>
        <taxon>Rhizophoraceae</taxon>
        <taxon>Rhizophora</taxon>
    </lineage>
</organism>